<evidence type="ECO:0000259" key="2">
    <source>
        <dbReference type="Pfam" id="PF12708"/>
    </source>
</evidence>
<dbReference type="Proteomes" id="UP000293360">
    <property type="component" value="Unassembled WGS sequence"/>
</dbReference>
<accession>A0A4V1X993</accession>
<evidence type="ECO:0000313" key="3">
    <source>
        <dbReference type="EMBL" id="RYO90441.1"/>
    </source>
</evidence>
<dbReference type="PANTHER" id="PTHR33928:SF2">
    <property type="entry name" value="PECTATE LYASE SUPERFAMILY PROTEIN DOMAIN-CONTAINING PROTEIN-RELATED"/>
    <property type="match status" value="1"/>
</dbReference>
<keyword evidence="1" id="KW-0732">Signal</keyword>
<dbReference type="InterPro" id="IPR024535">
    <property type="entry name" value="RHGA/B-epi-like_pectate_lyase"/>
</dbReference>
<protein>
    <recommendedName>
        <fullName evidence="2">Rhamnogalacturonase A/B/Epimerase-like pectate lyase domain-containing protein</fullName>
    </recommendedName>
</protein>
<name>A0A4V1X993_9PEZI</name>
<gene>
    <name evidence="3" type="ORF">DL764_008447</name>
</gene>
<keyword evidence="4" id="KW-1185">Reference proteome</keyword>
<proteinExistence type="predicted"/>
<sequence>MRFAVFLLTVISLAVEAKAFWLEDIKHQGVAPFGGNGYTIWRNVKDFGARGDGRTDDTQAILRAMNEPGNRCLQGCASTTETPAVVYFPAGTYMISSSIVTPYMTQMIGDPTNRPVLKATANFEGFGLIDGNPYYTENPNWITTNIFFRQVRNFVIDTTNIPPAKPATGMHWPSSQATSLINIEFNMPSTDDVVHVGLFIENGSGGFMSDLTFNGGASGASLGNQQYTMKNFTFNNCKTAIIQIWNWGWTWLGLSINNCDIGIDMSAGHDGDALLVGSLTVLDSSITNTRRGIVTGRTATSAPPAAGGIMLENINLANVGVAVAHANGETILAGGTRKVAAWGQGHRYTPDGPQVFRSDITPNRRTGALLAGDRYYTPSKPQYETLSASDFLSARDAGAKGDGVTDDTAAIQSVINRAASSRKVVFLDHGLYVVKNTINVPPGSRIVGESYAVIMGNGAAFQNMNAPKAVFKVGSPGQQGRVEFSEFIVSTKGPAPGAILVEYNLASGGQPSGFWDFHTRIGGYSGSDFMIPQCAKVVGSANIDPKCIAAYMGVHATKQSSGLYMENNWVWVADHDIEDPVNAQITIYGGRGIFIESTQGGFSLVGGASEHFHLYNYQFANTKGIFACMLQTESPYYQPLPDAIEPFPANPAIRDPDFVASCNGVQGNCANAWGVRIMDSSDIYIYGAGTYSFFNNYDTYCNPMENGANCQSRLNSIEGNIRNLNIMDLSTIGTTAMITRDGRDIARWQDNRNTYAANIILFRIP</sequence>
<dbReference type="FunFam" id="2.160.20.10:FF:000023">
    <property type="entry name" value="Exo-beta-1,3-glucanase Exg0"/>
    <property type="match status" value="1"/>
</dbReference>
<feature type="chain" id="PRO_5020468182" description="Rhamnogalacturonase A/B/Epimerase-like pectate lyase domain-containing protein" evidence="1">
    <location>
        <begin position="20"/>
        <end position="765"/>
    </location>
</feature>
<feature type="signal peptide" evidence="1">
    <location>
        <begin position="1"/>
        <end position="19"/>
    </location>
</feature>
<dbReference type="InterPro" id="IPR011050">
    <property type="entry name" value="Pectin_lyase_fold/virulence"/>
</dbReference>
<dbReference type="STRING" id="155417.A0A4V1X993"/>
<evidence type="ECO:0000256" key="1">
    <source>
        <dbReference type="SAM" id="SignalP"/>
    </source>
</evidence>
<dbReference type="InterPro" id="IPR012334">
    <property type="entry name" value="Pectin_lyas_fold"/>
</dbReference>
<dbReference type="Gene3D" id="2.160.20.10">
    <property type="entry name" value="Single-stranded right-handed beta-helix, Pectin lyase-like"/>
    <property type="match status" value="2"/>
</dbReference>
<dbReference type="PANTHER" id="PTHR33928">
    <property type="entry name" value="POLYGALACTURONASE QRT3"/>
    <property type="match status" value="1"/>
</dbReference>
<dbReference type="Pfam" id="PF12708">
    <property type="entry name" value="Pect-lyase_RHGA_epim"/>
    <property type="match status" value="2"/>
</dbReference>
<evidence type="ECO:0000313" key="4">
    <source>
        <dbReference type="Proteomes" id="UP000293360"/>
    </source>
</evidence>
<reference evidence="3 4" key="1">
    <citation type="submission" date="2018-06" db="EMBL/GenBank/DDBJ databases">
        <title>Complete Genomes of Monosporascus.</title>
        <authorList>
            <person name="Robinson A.J."/>
            <person name="Natvig D.O."/>
        </authorList>
    </citation>
    <scope>NUCLEOTIDE SEQUENCE [LARGE SCALE GENOMIC DNA]</scope>
    <source>
        <strain evidence="3 4">CBS 110550</strain>
    </source>
</reference>
<dbReference type="OrthoDB" id="1046782at2759"/>
<organism evidence="3 4">
    <name type="scientific">Monosporascus ibericus</name>
    <dbReference type="NCBI Taxonomy" id="155417"/>
    <lineage>
        <taxon>Eukaryota</taxon>
        <taxon>Fungi</taxon>
        <taxon>Dikarya</taxon>
        <taxon>Ascomycota</taxon>
        <taxon>Pezizomycotina</taxon>
        <taxon>Sordariomycetes</taxon>
        <taxon>Xylariomycetidae</taxon>
        <taxon>Xylariales</taxon>
        <taxon>Xylariales incertae sedis</taxon>
        <taxon>Monosporascus</taxon>
    </lineage>
</organism>
<dbReference type="EMBL" id="QJNU01000661">
    <property type="protein sequence ID" value="RYO90441.1"/>
    <property type="molecule type" value="Genomic_DNA"/>
</dbReference>
<feature type="domain" description="Rhamnogalacturonase A/B/Epimerase-like pectate lyase" evidence="2">
    <location>
        <begin position="391"/>
        <end position="458"/>
    </location>
</feature>
<comment type="caution">
    <text evidence="3">The sequence shown here is derived from an EMBL/GenBank/DDBJ whole genome shotgun (WGS) entry which is preliminary data.</text>
</comment>
<dbReference type="SUPFAM" id="SSF51126">
    <property type="entry name" value="Pectin lyase-like"/>
    <property type="match status" value="2"/>
</dbReference>
<dbReference type="GO" id="GO:0004650">
    <property type="term" value="F:polygalacturonase activity"/>
    <property type="evidence" value="ECO:0007669"/>
    <property type="project" value="InterPro"/>
</dbReference>
<feature type="domain" description="Rhamnogalacturonase A/B/Epimerase-like pectate lyase" evidence="2">
    <location>
        <begin position="41"/>
        <end position="264"/>
    </location>
</feature>
<dbReference type="InterPro" id="IPR039279">
    <property type="entry name" value="QRT3-like"/>
</dbReference>
<dbReference type="AlphaFoldDB" id="A0A4V1X993"/>
<dbReference type="CDD" id="cd23668">
    <property type="entry name" value="GH55_beta13glucanase-like"/>
    <property type="match status" value="1"/>
</dbReference>